<gene>
    <name evidence="1" type="ORF">N780_19855</name>
</gene>
<accession>A0A0A2UYB4</accession>
<evidence type="ECO:0000313" key="2">
    <source>
        <dbReference type="Proteomes" id="UP000030153"/>
    </source>
</evidence>
<protein>
    <submittedName>
        <fullName evidence="1">Uncharacterized protein</fullName>
    </submittedName>
</protein>
<comment type="caution">
    <text evidence="1">The sequence shown here is derived from an EMBL/GenBank/DDBJ whole genome shotgun (WGS) entry which is preliminary data.</text>
</comment>
<dbReference type="Proteomes" id="UP000030153">
    <property type="component" value="Unassembled WGS sequence"/>
</dbReference>
<dbReference type="RefSeq" id="WP_036783177.1">
    <property type="nucleotide sequence ID" value="NZ_AVBG01000006.1"/>
</dbReference>
<proteinExistence type="predicted"/>
<reference evidence="1 2" key="1">
    <citation type="submission" date="2013-08" db="EMBL/GenBank/DDBJ databases">
        <title>Genome of Pontibacillus chungwhensis.</title>
        <authorList>
            <person name="Wang Q."/>
            <person name="Wang G."/>
        </authorList>
    </citation>
    <scope>NUCLEOTIDE SEQUENCE [LARGE SCALE GENOMIC DNA]</scope>
    <source>
        <strain evidence="1 2">BH030062</strain>
    </source>
</reference>
<keyword evidence="2" id="KW-1185">Reference proteome</keyword>
<evidence type="ECO:0000313" key="1">
    <source>
        <dbReference type="EMBL" id="KGP91516.1"/>
    </source>
</evidence>
<dbReference type="EMBL" id="AVBG01000006">
    <property type="protein sequence ID" value="KGP91516.1"/>
    <property type="molecule type" value="Genomic_DNA"/>
</dbReference>
<name>A0A0A2UYB4_9BACI</name>
<organism evidence="1 2">
    <name type="scientific">Pontibacillus chungwhensis BH030062</name>
    <dbReference type="NCBI Taxonomy" id="1385513"/>
    <lineage>
        <taxon>Bacteria</taxon>
        <taxon>Bacillati</taxon>
        <taxon>Bacillota</taxon>
        <taxon>Bacilli</taxon>
        <taxon>Bacillales</taxon>
        <taxon>Bacillaceae</taxon>
        <taxon>Pontibacillus</taxon>
    </lineage>
</organism>
<sequence>MEMLSAVLLVLCGVFAIYIYKYEEHDELSVVFQTEESGVGLAQELYWLLETNQLKPHYSIPYNKRNLFEFGYHECDVIIEVPNEHYHFAVQLVESYKRDVGTGTSSLSFSK</sequence>
<dbReference type="AlphaFoldDB" id="A0A0A2UYB4"/>